<feature type="binding site" evidence="11">
    <location>
        <position position="214"/>
    </location>
    <ligand>
        <name>FMN</name>
        <dbReference type="ChEBI" id="CHEBI:58210"/>
    </ligand>
</feature>
<dbReference type="PIRSF" id="PIRSF003314">
    <property type="entry name" value="IPP_isomerase"/>
    <property type="match status" value="1"/>
</dbReference>
<feature type="binding site" evidence="11">
    <location>
        <begin position="260"/>
        <end position="262"/>
    </location>
    <ligand>
        <name>FMN</name>
        <dbReference type="ChEBI" id="CHEBI:58210"/>
    </ligand>
</feature>
<feature type="binding site" evidence="11">
    <location>
        <position position="123"/>
    </location>
    <ligand>
        <name>FMN</name>
        <dbReference type="ChEBI" id="CHEBI:58210"/>
    </ligand>
</feature>
<feature type="binding site" evidence="11">
    <location>
        <position position="153"/>
    </location>
    <ligand>
        <name>substrate</name>
    </ligand>
</feature>
<evidence type="ECO:0000256" key="9">
    <source>
        <dbReference type="ARBA" id="ARBA00023235"/>
    </source>
</evidence>
<dbReference type="GO" id="GO:0008299">
    <property type="term" value="P:isoprenoid biosynthetic process"/>
    <property type="evidence" value="ECO:0007669"/>
    <property type="project" value="UniProtKB-UniRule"/>
</dbReference>
<dbReference type="AlphaFoldDB" id="A0AAJ6FTB1"/>
<comment type="subunit">
    <text evidence="10 11">Homooctamer. Dimer of tetramers.</text>
</comment>
<dbReference type="NCBIfam" id="TIGR02151">
    <property type="entry name" value="IPP_isom_2"/>
    <property type="match status" value="1"/>
</dbReference>
<comment type="cofactor">
    <cofactor evidence="11">
        <name>NADPH</name>
        <dbReference type="ChEBI" id="CHEBI:57783"/>
    </cofactor>
</comment>
<evidence type="ECO:0000259" key="12">
    <source>
        <dbReference type="Pfam" id="PF01070"/>
    </source>
</evidence>
<accession>A0AAJ6FTB1</accession>
<feature type="domain" description="FMN-dependent dehydrogenase" evidence="12">
    <location>
        <begin position="148"/>
        <end position="325"/>
    </location>
</feature>
<evidence type="ECO:0000256" key="2">
    <source>
        <dbReference type="ARBA" id="ARBA00022490"/>
    </source>
</evidence>
<feature type="binding site" evidence="11">
    <location>
        <position position="94"/>
    </location>
    <ligand>
        <name>FMN</name>
        <dbReference type="ChEBI" id="CHEBI:58210"/>
    </ligand>
</feature>
<dbReference type="EMBL" id="CP123751">
    <property type="protein sequence ID" value="WHQ79405.1"/>
    <property type="molecule type" value="Genomic_DNA"/>
</dbReference>
<dbReference type="HAMAP" id="MF_00354">
    <property type="entry name" value="Idi_2"/>
    <property type="match status" value="1"/>
</dbReference>
<comment type="cofactor">
    <cofactor evidence="11">
        <name>Mg(2+)</name>
        <dbReference type="ChEBI" id="CHEBI:18420"/>
    </cofactor>
</comment>
<keyword evidence="8 11" id="KW-0414">Isoprene biosynthesis</keyword>
<dbReference type="Proteomes" id="UP001238155">
    <property type="component" value="Chromosome"/>
</dbReference>
<keyword evidence="2 11" id="KW-0963">Cytoplasm</keyword>
<dbReference type="GO" id="GO:0016491">
    <property type="term" value="F:oxidoreductase activity"/>
    <property type="evidence" value="ECO:0007669"/>
    <property type="project" value="InterPro"/>
</dbReference>
<feature type="binding site" evidence="11">
    <location>
        <begin position="64"/>
        <end position="66"/>
    </location>
    <ligand>
        <name>FMN</name>
        <dbReference type="ChEBI" id="CHEBI:58210"/>
    </ligand>
</feature>
<comment type="similarity">
    <text evidence="11">Belongs to the IPP isomerase type 2 family.</text>
</comment>
<dbReference type="InterPro" id="IPR000262">
    <property type="entry name" value="FMN-dep_DH"/>
</dbReference>
<evidence type="ECO:0000256" key="10">
    <source>
        <dbReference type="ARBA" id="ARBA00025810"/>
    </source>
</evidence>
<dbReference type="EC" id="5.3.3.2" evidence="11"/>
<dbReference type="Gene3D" id="3.20.20.70">
    <property type="entry name" value="Aldolase class I"/>
    <property type="match status" value="1"/>
</dbReference>
<dbReference type="GO" id="GO:0005737">
    <property type="term" value="C:cytoplasm"/>
    <property type="evidence" value="ECO:0007669"/>
    <property type="project" value="UniProtKB-SubCell"/>
</dbReference>
<evidence type="ECO:0000256" key="5">
    <source>
        <dbReference type="ARBA" id="ARBA00022723"/>
    </source>
</evidence>
<comment type="subcellular location">
    <subcellularLocation>
        <location evidence="11">Cytoplasm</location>
    </subcellularLocation>
</comment>
<keyword evidence="9 11" id="KW-0413">Isomerase</keyword>
<comment type="function">
    <text evidence="11">Involved in the biosynthesis of isoprenoids. Catalyzes the 1,3-allylic rearrangement of the homoallylic substrate isopentenyl (IPP) to its allylic isomer, dimethylallyl diphosphate (DMAPP).</text>
</comment>
<dbReference type="GO" id="GO:0004452">
    <property type="term" value="F:isopentenyl-diphosphate delta-isomerase activity"/>
    <property type="evidence" value="ECO:0007669"/>
    <property type="project" value="UniProtKB-UniRule"/>
</dbReference>
<evidence type="ECO:0000256" key="6">
    <source>
        <dbReference type="ARBA" id="ARBA00022842"/>
    </source>
</evidence>
<dbReference type="GO" id="GO:0010181">
    <property type="term" value="F:FMN binding"/>
    <property type="evidence" value="ECO:0007669"/>
    <property type="project" value="UniProtKB-UniRule"/>
</dbReference>
<dbReference type="InterPro" id="IPR013785">
    <property type="entry name" value="Aldolase_TIM"/>
</dbReference>
<evidence type="ECO:0000256" key="7">
    <source>
        <dbReference type="ARBA" id="ARBA00022857"/>
    </source>
</evidence>
<feature type="binding site" evidence="11">
    <location>
        <position position="154"/>
    </location>
    <ligand>
        <name>Mg(2+)</name>
        <dbReference type="ChEBI" id="CHEBI:18420"/>
    </ligand>
</feature>
<feature type="binding site" evidence="11">
    <location>
        <position position="209"/>
    </location>
    <ligand>
        <name>FMN</name>
        <dbReference type="ChEBI" id="CHEBI:58210"/>
    </ligand>
</feature>
<gene>
    <name evidence="11 13" type="primary">fni</name>
    <name evidence="13" type="ORF">QFF56_05400</name>
</gene>
<dbReference type="SUPFAM" id="SSF51395">
    <property type="entry name" value="FMN-linked oxidoreductases"/>
    <property type="match status" value="1"/>
</dbReference>
<comment type="catalytic activity">
    <reaction evidence="11">
        <text>isopentenyl diphosphate = dimethylallyl diphosphate</text>
        <dbReference type="Rhea" id="RHEA:23284"/>
        <dbReference type="ChEBI" id="CHEBI:57623"/>
        <dbReference type="ChEBI" id="CHEBI:128769"/>
        <dbReference type="EC" id="5.3.3.2"/>
    </reaction>
</comment>
<dbReference type="GO" id="GO:0000287">
    <property type="term" value="F:magnesium ion binding"/>
    <property type="evidence" value="ECO:0007669"/>
    <property type="project" value="UniProtKB-UniRule"/>
</dbReference>
<comment type="cofactor">
    <cofactor evidence="1 11">
        <name>FMN</name>
        <dbReference type="ChEBI" id="CHEBI:58210"/>
    </cofactor>
</comment>
<keyword evidence="4 11" id="KW-0288">FMN</keyword>
<dbReference type="GeneID" id="61226549"/>
<sequence>MDIHAHRKDEHVFIAEKQYRPTADNGLDQIRLLPATLPELGLDEITLTTTLAGKQVAYPFFINAMTGGSPQTDKINEKLAYVANKTGLAIATGSQSVGLRSPKYAQGFTTLRTRLPENMVIGNLGADHPLENCQKAVAMLSADALELHLNAAQELVMPEGDRQFYWLENLKHVTKNLDVPVIVKEVGGGISPLALAKLKQCHVKYVDLSGKGGTNFIAIENERRKQKEYHFLTDLGLTTAEVLLAAQPYKADFSFTASGGIRNALDIAKCIALGADNVGISGLFLHTLLKEGTSGLIALIEDLKQQLAQIMLLVGCKNITELQQAPYVLSAELLAFRSQL</sequence>
<reference evidence="13" key="1">
    <citation type="submission" date="2023-04" db="EMBL/GenBank/DDBJ databases">
        <title>Four porcine-derived lactic acid bacteria strains analyses and their evaluation as potential probiotics based on genomics.</title>
        <authorList>
            <person name="Niu D."/>
        </authorList>
    </citation>
    <scope>NUCLEOTIDE SEQUENCE</scope>
    <source>
        <strain evidence="13">ZSB1</strain>
    </source>
</reference>
<proteinExistence type="inferred from homology"/>
<keyword evidence="3 11" id="KW-0285">Flavoprotein</keyword>
<keyword evidence="6 11" id="KW-0460">Magnesium</keyword>
<name>A0AAJ6FTB1_9LACO</name>
<feature type="binding site" evidence="11">
    <location>
        <begin position="7"/>
        <end position="8"/>
    </location>
    <ligand>
        <name>substrate</name>
    </ligand>
</feature>
<dbReference type="CDD" id="cd02811">
    <property type="entry name" value="IDI-2_FMN"/>
    <property type="match status" value="1"/>
</dbReference>
<dbReference type="InterPro" id="IPR011179">
    <property type="entry name" value="IPdP_isomerase"/>
</dbReference>
<comment type="caution">
    <text evidence="11">Lacks conserved residue(s) required for the propagation of feature annotation.</text>
</comment>
<dbReference type="GO" id="GO:0070402">
    <property type="term" value="F:NADPH binding"/>
    <property type="evidence" value="ECO:0007669"/>
    <property type="project" value="UniProtKB-UniRule"/>
</dbReference>
<evidence type="ECO:0000256" key="3">
    <source>
        <dbReference type="ARBA" id="ARBA00022630"/>
    </source>
</evidence>
<evidence type="ECO:0000313" key="14">
    <source>
        <dbReference type="Proteomes" id="UP001238155"/>
    </source>
</evidence>
<evidence type="ECO:0000256" key="1">
    <source>
        <dbReference type="ARBA" id="ARBA00001917"/>
    </source>
</evidence>
<feature type="binding site" evidence="11">
    <location>
        <begin position="281"/>
        <end position="282"/>
    </location>
    <ligand>
        <name>FMN</name>
        <dbReference type="ChEBI" id="CHEBI:58210"/>
    </ligand>
</feature>
<dbReference type="RefSeq" id="WP_066023932.1">
    <property type="nucleotide sequence ID" value="NZ_CAJKXD010000001.1"/>
</dbReference>
<protein>
    <recommendedName>
        <fullName evidence="11">Isopentenyl-diphosphate delta-isomerase</fullName>
        <shortName evidence="11">IPP isomerase</shortName>
        <ecNumber evidence="11">5.3.3.2</ecNumber>
    </recommendedName>
    <alternativeName>
        <fullName evidence="11">Isopentenyl diphosphate:dimethylallyl diphosphate isomerase</fullName>
    </alternativeName>
    <alternativeName>
        <fullName evidence="11">Isopentenyl pyrophosphate isomerase</fullName>
    </alternativeName>
    <alternativeName>
        <fullName evidence="11">Type 2 isopentenyl diphosphate isomerase</fullName>
        <shortName evidence="11">IDI-2</shortName>
    </alternativeName>
</protein>
<dbReference type="PANTHER" id="PTHR43665:SF1">
    <property type="entry name" value="ISOPENTENYL-DIPHOSPHATE DELTA-ISOMERASE"/>
    <property type="match status" value="1"/>
</dbReference>
<organism evidence="13 14">
    <name type="scientific">Ligilactobacillus animalis</name>
    <dbReference type="NCBI Taxonomy" id="1605"/>
    <lineage>
        <taxon>Bacteria</taxon>
        <taxon>Bacillati</taxon>
        <taxon>Bacillota</taxon>
        <taxon>Bacilli</taxon>
        <taxon>Lactobacillales</taxon>
        <taxon>Lactobacillaceae</taxon>
        <taxon>Ligilactobacillus</taxon>
    </lineage>
</organism>
<keyword evidence="7 11" id="KW-0521">NADP</keyword>
<evidence type="ECO:0000256" key="4">
    <source>
        <dbReference type="ARBA" id="ARBA00022643"/>
    </source>
</evidence>
<keyword evidence="5 11" id="KW-0479">Metal-binding</keyword>
<evidence type="ECO:0000256" key="8">
    <source>
        <dbReference type="ARBA" id="ARBA00023229"/>
    </source>
</evidence>
<feature type="binding site" evidence="11">
    <location>
        <position position="184"/>
    </location>
    <ligand>
        <name>FMN</name>
        <dbReference type="ChEBI" id="CHEBI:58210"/>
    </ligand>
</feature>
<dbReference type="PANTHER" id="PTHR43665">
    <property type="entry name" value="ISOPENTENYL-DIPHOSPHATE DELTA-ISOMERASE"/>
    <property type="match status" value="1"/>
</dbReference>
<dbReference type="Pfam" id="PF01070">
    <property type="entry name" value="FMN_dh"/>
    <property type="match status" value="1"/>
</dbReference>
<evidence type="ECO:0000313" key="13">
    <source>
        <dbReference type="EMBL" id="WHQ79405.1"/>
    </source>
</evidence>
<evidence type="ECO:0000256" key="11">
    <source>
        <dbReference type="HAMAP-Rule" id="MF_00354"/>
    </source>
</evidence>